<feature type="region of interest" description="Disordered" evidence="1">
    <location>
        <begin position="1"/>
        <end position="152"/>
    </location>
</feature>
<reference evidence="2 3" key="1">
    <citation type="submission" date="2017-05" db="EMBL/GenBank/DDBJ databases">
        <authorList>
            <person name="Song R."/>
            <person name="Chenine A.L."/>
            <person name="Ruprecht R.M."/>
        </authorList>
    </citation>
    <scope>NUCLEOTIDE SEQUENCE [LARGE SCALE GENOMIC DNA]</scope>
    <source>
        <strain evidence="2 3">CECT 8898</strain>
    </source>
</reference>
<accession>A0A238KZU9</accession>
<feature type="compositionally biased region" description="Basic and acidic residues" evidence="1">
    <location>
        <begin position="25"/>
        <end position="49"/>
    </location>
</feature>
<dbReference type="AlphaFoldDB" id="A0A238KZU9"/>
<evidence type="ECO:0000313" key="2">
    <source>
        <dbReference type="EMBL" id="SMX47732.1"/>
    </source>
</evidence>
<evidence type="ECO:0000256" key="1">
    <source>
        <dbReference type="SAM" id="MobiDB-lite"/>
    </source>
</evidence>
<dbReference type="EMBL" id="FXYF01000011">
    <property type="protein sequence ID" value="SMX47732.1"/>
    <property type="molecule type" value="Genomic_DNA"/>
</dbReference>
<name>A0A238KZU9_9RHOB</name>
<sequence length="152" mass="16228">MPMSVSPLLTAPQVTGHPHGLPEPQADRGDRMRVKPIADARNPEARLKDGQAPTQFWRAVNGEPDPSTHAAPPSIMQITISRMLDAQAPKPDAAQEPEPAPPTTRVEAGQPAHQTSPAETDPKAEPMPRAAQGADPPSPEKPARRSVFNTLP</sequence>
<keyword evidence="3" id="KW-1185">Reference proteome</keyword>
<proteinExistence type="predicted"/>
<evidence type="ECO:0000313" key="3">
    <source>
        <dbReference type="Proteomes" id="UP000207598"/>
    </source>
</evidence>
<protein>
    <submittedName>
        <fullName evidence="2">Uncharacterized protein</fullName>
    </submittedName>
</protein>
<dbReference type="Proteomes" id="UP000207598">
    <property type="component" value="Unassembled WGS sequence"/>
</dbReference>
<feature type="compositionally biased region" description="Low complexity" evidence="1">
    <location>
        <begin position="85"/>
        <end position="97"/>
    </location>
</feature>
<gene>
    <name evidence="2" type="ORF">MAA8898_03746</name>
</gene>
<organism evidence="2 3">
    <name type="scientific">Maliponia aquimaris</name>
    <dbReference type="NCBI Taxonomy" id="1673631"/>
    <lineage>
        <taxon>Bacteria</taxon>
        <taxon>Pseudomonadati</taxon>
        <taxon>Pseudomonadota</taxon>
        <taxon>Alphaproteobacteria</taxon>
        <taxon>Rhodobacterales</taxon>
        <taxon>Paracoccaceae</taxon>
        <taxon>Maliponia</taxon>
    </lineage>
</organism>